<dbReference type="PANTHER" id="PTHR46568:SF1">
    <property type="entry name" value="ALKYLDIHYDROXYACETONEPHOSPHATE SYNTHASE, PEROXISOMAL"/>
    <property type="match status" value="1"/>
</dbReference>
<dbReference type="InterPro" id="IPR016171">
    <property type="entry name" value="Vanillyl_alc_oxidase_C-sub2"/>
</dbReference>
<dbReference type="Gene3D" id="3.30.43.10">
    <property type="entry name" value="Uridine Diphospho-n-acetylenolpyruvylglucosamine Reductase, domain 2"/>
    <property type="match status" value="1"/>
</dbReference>
<dbReference type="InterPro" id="IPR016166">
    <property type="entry name" value="FAD-bd_PCMH"/>
</dbReference>
<keyword evidence="7" id="KW-1185">Reference proteome</keyword>
<dbReference type="Proteomes" id="UP001500037">
    <property type="component" value="Unassembled WGS sequence"/>
</dbReference>
<evidence type="ECO:0000256" key="2">
    <source>
        <dbReference type="ARBA" id="ARBA00022630"/>
    </source>
</evidence>
<dbReference type="PROSITE" id="PS51387">
    <property type="entry name" value="FAD_PCMH"/>
    <property type="match status" value="1"/>
</dbReference>
<dbReference type="Gene3D" id="3.30.70.3450">
    <property type="match status" value="1"/>
</dbReference>
<dbReference type="RefSeq" id="WP_344445315.1">
    <property type="nucleotide sequence ID" value="NZ_BAAALF010000157.1"/>
</dbReference>
<dbReference type="Gene3D" id="1.10.45.10">
    <property type="entry name" value="Vanillyl-alcohol Oxidase, Chain A, domain 4"/>
    <property type="match status" value="1"/>
</dbReference>
<dbReference type="SUPFAM" id="SSF56176">
    <property type="entry name" value="FAD-binding/transporter-associated domain-like"/>
    <property type="match status" value="1"/>
</dbReference>
<comment type="similarity">
    <text evidence="1">Belongs to the FAD-binding oxidoreductase/transferase type 4 family.</text>
</comment>
<dbReference type="InterPro" id="IPR016169">
    <property type="entry name" value="FAD-bd_PCMH_sub2"/>
</dbReference>
<sequence>MTESDLPVTDFHPYRWGDPAHPAELPAAARETLAAFGVKAPAQAPVAPADVRLPAVALDASALGELAAVVGAEHVSSEHDARLRHTRGWSTPDLLRLRAGDADDAPDAVVLPGSHEEVVALLALCARLNIAVVPYSGGTSVVGGLAPQRAGFAGVIALDLARLDAVLAVDEVSRTATLQAGLRGPRAEQLLREQGFTLGHFPQSYEGASIGGYAAARSAGQSSAGYGRFDDMVVGLVLATPRGTVTLGSAPKSAAGPDLRQLVLGSEGTLGVITSVTVRLRPAPAERVYESWRFDSFEAGADALRRLVQDGPVPTVLRLSDEAETSVNLADPKAMFGAGPGGCLAVTGYEGTAEQVAARRAGASAVLTAAGGELLGTEGGEAWRTGRYRAPYLRDPLLDAGVLIETLETVTFWSNLHRLRAAVTEALSSTLTAQGTPPLVLCHISHLYETGASLYFTVACAQLEDPLAQWQAAKSAANAAIRACGAAISHHHGVGTDHRESYAEEVGPLAVEALQAVKQALDPAGILNPGVLIARSPSASTDSGH</sequence>
<evidence type="ECO:0000313" key="7">
    <source>
        <dbReference type="Proteomes" id="UP001500037"/>
    </source>
</evidence>
<reference evidence="6 7" key="1">
    <citation type="journal article" date="2019" name="Int. J. Syst. Evol. Microbiol.">
        <title>The Global Catalogue of Microorganisms (GCM) 10K type strain sequencing project: providing services to taxonomists for standard genome sequencing and annotation.</title>
        <authorList>
            <consortium name="The Broad Institute Genomics Platform"/>
            <consortium name="The Broad Institute Genome Sequencing Center for Infectious Disease"/>
            <person name="Wu L."/>
            <person name="Ma J."/>
        </authorList>
    </citation>
    <scope>NUCLEOTIDE SEQUENCE [LARGE SCALE GENOMIC DNA]</scope>
    <source>
        <strain evidence="6 7">JCM 13004</strain>
    </source>
</reference>
<evidence type="ECO:0000256" key="4">
    <source>
        <dbReference type="ARBA" id="ARBA00023002"/>
    </source>
</evidence>
<keyword evidence="2" id="KW-0285">Flavoprotein</keyword>
<feature type="domain" description="FAD-binding PCMH-type" evidence="5">
    <location>
        <begin position="102"/>
        <end position="283"/>
    </location>
</feature>
<name>A0ABN1WZD1_9ACTN</name>
<dbReference type="Pfam" id="PF02913">
    <property type="entry name" value="FAD-oxidase_C"/>
    <property type="match status" value="1"/>
</dbReference>
<dbReference type="InterPro" id="IPR036318">
    <property type="entry name" value="FAD-bd_PCMH-like_sf"/>
</dbReference>
<proteinExistence type="inferred from homology"/>
<dbReference type="InterPro" id="IPR025650">
    <property type="entry name" value="Alkyl-DHAP_Synthase"/>
</dbReference>
<dbReference type="InterPro" id="IPR016164">
    <property type="entry name" value="FAD-linked_Oxase-like_C"/>
</dbReference>
<organism evidence="6 7">
    <name type="scientific">Kitasatospora nipponensis</name>
    <dbReference type="NCBI Taxonomy" id="258049"/>
    <lineage>
        <taxon>Bacteria</taxon>
        <taxon>Bacillati</taxon>
        <taxon>Actinomycetota</taxon>
        <taxon>Actinomycetes</taxon>
        <taxon>Kitasatosporales</taxon>
        <taxon>Streptomycetaceae</taxon>
        <taxon>Kitasatospora</taxon>
    </lineage>
</organism>
<evidence type="ECO:0000256" key="3">
    <source>
        <dbReference type="ARBA" id="ARBA00022827"/>
    </source>
</evidence>
<evidence type="ECO:0000256" key="1">
    <source>
        <dbReference type="ARBA" id="ARBA00008000"/>
    </source>
</evidence>
<evidence type="ECO:0000313" key="6">
    <source>
        <dbReference type="EMBL" id="GAA1263238.1"/>
    </source>
</evidence>
<dbReference type="EMBL" id="BAAALF010000157">
    <property type="protein sequence ID" value="GAA1263238.1"/>
    <property type="molecule type" value="Genomic_DNA"/>
</dbReference>
<dbReference type="InterPro" id="IPR016167">
    <property type="entry name" value="FAD-bd_PCMH_sub1"/>
</dbReference>
<evidence type="ECO:0000259" key="5">
    <source>
        <dbReference type="PROSITE" id="PS51387"/>
    </source>
</evidence>
<dbReference type="Gene3D" id="3.30.300.330">
    <property type="match status" value="1"/>
</dbReference>
<keyword evidence="3" id="KW-0274">FAD</keyword>
<gene>
    <name evidence="6" type="ORF">GCM10009665_61040</name>
</gene>
<dbReference type="SUPFAM" id="SSF55103">
    <property type="entry name" value="FAD-linked oxidases, C-terminal domain"/>
    <property type="match status" value="1"/>
</dbReference>
<dbReference type="InterPro" id="IPR006094">
    <property type="entry name" value="Oxid_FAD_bind_N"/>
</dbReference>
<keyword evidence="4" id="KW-0560">Oxidoreductase</keyword>
<protein>
    <submittedName>
        <fullName evidence="6">FAD-binding oxidoreductase</fullName>
    </submittedName>
</protein>
<comment type="caution">
    <text evidence="6">The sequence shown here is derived from an EMBL/GenBank/DDBJ whole genome shotgun (WGS) entry which is preliminary data.</text>
</comment>
<dbReference type="PANTHER" id="PTHR46568">
    <property type="entry name" value="ALKYLDIHYDROXYACETONEPHOSPHATE SYNTHASE, PEROXISOMAL"/>
    <property type="match status" value="1"/>
</dbReference>
<dbReference type="Gene3D" id="3.30.465.10">
    <property type="match status" value="1"/>
</dbReference>
<dbReference type="InterPro" id="IPR004113">
    <property type="entry name" value="FAD-bd_oxidored_4_C"/>
</dbReference>
<accession>A0ABN1WZD1</accession>
<dbReference type="Pfam" id="PF01565">
    <property type="entry name" value="FAD_binding_4"/>
    <property type="match status" value="1"/>
</dbReference>